<feature type="transmembrane region" description="Helical" evidence="1">
    <location>
        <begin position="120"/>
        <end position="143"/>
    </location>
</feature>
<keyword evidence="3" id="KW-1185">Reference proteome</keyword>
<keyword evidence="1" id="KW-0472">Membrane</keyword>
<feature type="transmembrane region" description="Helical" evidence="1">
    <location>
        <begin position="12"/>
        <end position="31"/>
    </location>
</feature>
<reference evidence="2 3" key="1">
    <citation type="submission" date="2021-01" db="EMBL/GenBank/DDBJ databases">
        <title>Actinoplanes sp. nov. LDG1-06 isolated from lichen.</title>
        <authorList>
            <person name="Saeng-In P."/>
            <person name="Phongsopitanun W."/>
            <person name="Kanchanasin P."/>
            <person name="Yuki M."/>
            <person name="Kudo T."/>
            <person name="Ohkuma M."/>
            <person name="Tanasupawat S."/>
        </authorList>
    </citation>
    <scope>NUCLEOTIDE SEQUENCE [LARGE SCALE GENOMIC DNA]</scope>
    <source>
        <strain evidence="2 3">LDG1-06</strain>
    </source>
</reference>
<gene>
    <name evidence="2" type="ORF">JIG36_34235</name>
</gene>
<dbReference type="Proteomes" id="UP000632138">
    <property type="component" value="Unassembled WGS sequence"/>
</dbReference>
<evidence type="ECO:0000313" key="2">
    <source>
        <dbReference type="EMBL" id="MBM2620573.1"/>
    </source>
</evidence>
<comment type="caution">
    <text evidence="2">The sequence shown here is derived from an EMBL/GenBank/DDBJ whole genome shotgun (WGS) entry which is preliminary data.</text>
</comment>
<dbReference type="RefSeq" id="WP_203380555.1">
    <property type="nucleotide sequence ID" value="NZ_JAENHP010000015.1"/>
</dbReference>
<dbReference type="EMBL" id="JAENHP010000015">
    <property type="protein sequence ID" value="MBM2620573.1"/>
    <property type="molecule type" value="Genomic_DNA"/>
</dbReference>
<keyword evidence="1" id="KW-1133">Transmembrane helix</keyword>
<evidence type="ECO:0000256" key="1">
    <source>
        <dbReference type="SAM" id="Phobius"/>
    </source>
</evidence>
<feature type="transmembrane region" description="Helical" evidence="1">
    <location>
        <begin position="76"/>
        <end position="99"/>
    </location>
</feature>
<evidence type="ECO:0000313" key="3">
    <source>
        <dbReference type="Proteomes" id="UP000632138"/>
    </source>
</evidence>
<name>A0ABS2AMG0_9ACTN</name>
<feature type="transmembrane region" description="Helical" evidence="1">
    <location>
        <begin position="213"/>
        <end position="233"/>
    </location>
</feature>
<accession>A0ABS2AMG0</accession>
<feature type="transmembrane region" description="Helical" evidence="1">
    <location>
        <begin position="43"/>
        <end position="64"/>
    </location>
</feature>
<proteinExistence type="predicted"/>
<protein>
    <submittedName>
        <fullName evidence="2">Uncharacterized protein</fullName>
    </submittedName>
</protein>
<sequence length="322" mass="33958">MLDTLGNVGLALLRFILTTLLPLAFLVRVGYKGWLGGFVVKAPAKLIISGLATGIASVIGARAVAEYTDRCSRAQYAWPVFLATFLFAFVLLMFFARLWNLEWRWSQRFHRHRWPVVLRGVDGVAGVFVEVLAGLYIVGFVLASLNAIPGWLDALYPATKAVTAALPDWLNGTALWNDALEKISKATGFNGVPSNAPAVVCTDSAGIKNAGDAVIFSYVVIATLGPLAALLSFEAFTYAGQVTTLSPGTGPECPVCGGSGRNPSPLLFGSLCESCGGYGVDPTSGLIRGRALDMSIGRIVGAAILLGCGGCCCFCLAWTIPT</sequence>
<organism evidence="2 3">
    <name type="scientific">Paractinoplanes ovalisporus</name>
    <dbReference type="NCBI Taxonomy" id="2810368"/>
    <lineage>
        <taxon>Bacteria</taxon>
        <taxon>Bacillati</taxon>
        <taxon>Actinomycetota</taxon>
        <taxon>Actinomycetes</taxon>
        <taxon>Micromonosporales</taxon>
        <taxon>Micromonosporaceae</taxon>
        <taxon>Paractinoplanes</taxon>
    </lineage>
</organism>
<keyword evidence="1" id="KW-0812">Transmembrane</keyword>
<feature type="transmembrane region" description="Helical" evidence="1">
    <location>
        <begin position="299"/>
        <end position="320"/>
    </location>
</feature>